<name>A0A401TSH1_CHIPU</name>
<organism evidence="1 2">
    <name type="scientific">Chiloscyllium punctatum</name>
    <name type="common">Brownbanded bambooshark</name>
    <name type="synonym">Hemiscyllium punctatum</name>
    <dbReference type="NCBI Taxonomy" id="137246"/>
    <lineage>
        <taxon>Eukaryota</taxon>
        <taxon>Metazoa</taxon>
        <taxon>Chordata</taxon>
        <taxon>Craniata</taxon>
        <taxon>Vertebrata</taxon>
        <taxon>Chondrichthyes</taxon>
        <taxon>Elasmobranchii</taxon>
        <taxon>Galeomorphii</taxon>
        <taxon>Galeoidea</taxon>
        <taxon>Orectolobiformes</taxon>
        <taxon>Hemiscylliidae</taxon>
        <taxon>Chiloscyllium</taxon>
    </lineage>
</organism>
<comment type="caution">
    <text evidence="1">The sequence shown here is derived from an EMBL/GenBank/DDBJ whole genome shotgun (WGS) entry which is preliminary data.</text>
</comment>
<reference evidence="1 2" key="1">
    <citation type="journal article" date="2018" name="Nat. Ecol. Evol.">
        <title>Shark genomes provide insights into elasmobranch evolution and the origin of vertebrates.</title>
        <authorList>
            <person name="Hara Y"/>
            <person name="Yamaguchi K"/>
            <person name="Onimaru K"/>
            <person name="Kadota M"/>
            <person name="Koyanagi M"/>
            <person name="Keeley SD"/>
            <person name="Tatsumi K"/>
            <person name="Tanaka K"/>
            <person name="Motone F"/>
            <person name="Kageyama Y"/>
            <person name="Nozu R"/>
            <person name="Adachi N"/>
            <person name="Nishimura O"/>
            <person name="Nakagawa R"/>
            <person name="Tanegashima C"/>
            <person name="Kiyatake I"/>
            <person name="Matsumoto R"/>
            <person name="Murakumo K"/>
            <person name="Nishida K"/>
            <person name="Terakita A"/>
            <person name="Kuratani S"/>
            <person name="Sato K"/>
            <person name="Hyodo S Kuraku.S."/>
        </authorList>
    </citation>
    <scope>NUCLEOTIDE SEQUENCE [LARGE SCALE GENOMIC DNA]</scope>
</reference>
<evidence type="ECO:0000313" key="1">
    <source>
        <dbReference type="EMBL" id="GCC45572.1"/>
    </source>
</evidence>
<dbReference type="EMBL" id="BEZZ01160212">
    <property type="protein sequence ID" value="GCC45572.1"/>
    <property type="molecule type" value="Genomic_DNA"/>
</dbReference>
<gene>
    <name evidence="1" type="ORF">chiPu_0029568</name>
</gene>
<feature type="non-terminal residue" evidence="1">
    <location>
        <position position="59"/>
    </location>
</feature>
<keyword evidence="2" id="KW-1185">Reference proteome</keyword>
<accession>A0A401TSH1</accession>
<dbReference type="AlphaFoldDB" id="A0A401TSH1"/>
<evidence type="ECO:0000313" key="2">
    <source>
        <dbReference type="Proteomes" id="UP000287033"/>
    </source>
</evidence>
<dbReference type="Proteomes" id="UP000287033">
    <property type="component" value="Unassembled WGS sequence"/>
</dbReference>
<protein>
    <submittedName>
        <fullName evidence="1">Uncharacterized protein</fullName>
    </submittedName>
</protein>
<proteinExistence type="predicted"/>
<sequence>MPREGIERALYWDEELLTEDKDEEEFSSVTNSSQREMERLEAGVETFCLDRGMEGYGIS</sequence>